<name>A0A1E7QJJ9_WOLPI</name>
<gene>
    <name evidence="2" type="ORF">BIY23_03265</name>
</gene>
<protein>
    <submittedName>
        <fullName evidence="2">Uncharacterized protein</fullName>
    </submittedName>
</protein>
<feature type="region of interest" description="Disordered" evidence="1">
    <location>
        <begin position="34"/>
        <end position="54"/>
    </location>
</feature>
<proteinExistence type="predicted"/>
<evidence type="ECO:0000256" key="1">
    <source>
        <dbReference type="SAM" id="MobiDB-lite"/>
    </source>
</evidence>
<keyword evidence="3" id="KW-1185">Reference proteome</keyword>
<accession>A0A1E7QJJ9</accession>
<dbReference type="AlphaFoldDB" id="A0A1E7QJJ9"/>
<dbReference type="EMBL" id="MJMG01000008">
    <property type="protein sequence ID" value="OEY86557.1"/>
    <property type="molecule type" value="Genomic_DNA"/>
</dbReference>
<evidence type="ECO:0000313" key="3">
    <source>
        <dbReference type="Proteomes" id="UP000175679"/>
    </source>
</evidence>
<dbReference type="RefSeq" id="WP_070065173.1">
    <property type="nucleotide sequence ID" value="NZ_MJMG01000008.1"/>
</dbReference>
<evidence type="ECO:0000313" key="2">
    <source>
        <dbReference type="EMBL" id="OEY86557.1"/>
    </source>
</evidence>
<sequence>MQSHYVDPSNHRKTAAYYRLLGFLECCVQMLQTSGTSANTQDKPELKKETKSDTYNSTKVSTNIDGIYNHVDLDMGGITILIPKKPALHEC</sequence>
<feature type="compositionally biased region" description="Basic and acidic residues" evidence="1">
    <location>
        <begin position="42"/>
        <end position="52"/>
    </location>
</feature>
<comment type="caution">
    <text evidence="2">The sequence shown here is derived from an EMBL/GenBank/DDBJ whole genome shotgun (WGS) entry which is preliminary data.</text>
</comment>
<organism evidence="2 3">
    <name type="scientific">Wolbachia pipientis</name>
    <dbReference type="NCBI Taxonomy" id="955"/>
    <lineage>
        <taxon>Bacteria</taxon>
        <taxon>Pseudomonadati</taxon>
        <taxon>Pseudomonadota</taxon>
        <taxon>Alphaproteobacteria</taxon>
        <taxon>Rickettsiales</taxon>
        <taxon>Anaplasmataceae</taxon>
        <taxon>Wolbachieae</taxon>
        <taxon>Wolbachia</taxon>
    </lineage>
</organism>
<reference evidence="2 3" key="1">
    <citation type="submission" date="2016-09" db="EMBL/GenBank/DDBJ databases">
        <title>Genomic evidence for plant-parasitic nematodes as the earliest Wolbachia hosts.</title>
        <authorList>
            <person name="Brown A.M."/>
            <person name="Wasala S.K."/>
            <person name="Howe D.K."/>
            <person name="Peetz A.B."/>
            <person name="Zasada I.A."/>
            <person name="Denver D.R."/>
        </authorList>
    </citation>
    <scope>NUCLEOTIDE SEQUENCE [LARGE SCALE GENOMIC DNA]</scope>
    <source>
        <strain evidence="3">wPpe</strain>
    </source>
</reference>
<dbReference type="Proteomes" id="UP000175679">
    <property type="component" value="Unassembled WGS sequence"/>
</dbReference>